<dbReference type="KEGG" id="ame:100578330"/>
<organism evidence="2">
    <name type="scientific">Apis mellifera</name>
    <name type="common">Honeybee</name>
    <dbReference type="NCBI Taxonomy" id="7460"/>
    <lineage>
        <taxon>Eukaryota</taxon>
        <taxon>Metazoa</taxon>
        <taxon>Ecdysozoa</taxon>
        <taxon>Arthropoda</taxon>
        <taxon>Hexapoda</taxon>
        <taxon>Insecta</taxon>
        <taxon>Pterygota</taxon>
        <taxon>Neoptera</taxon>
        <taxon>Endopterygota</taxon>
        <taxon>Hymenoptera</taxon>
        <taxon>Apocrita</taxon>
        <taxon>Aculeata</taxon>
        <taxon>Apoidea</taxon>
        <taxon>Anthophila</taxon>
        <taxon>Apidae</taxon>
        <taxon>Apis</taxon>
    </lineage>
</organism>
<name>A0A7M7L2D5_APIME</name>
<proteinExistence type="predicted"/>
<evidence type="ECO:0000313" key="3">
    <source>
        <dbReference type="Proteomes" id="UP000005203"/>
    </source>
</evidence>
<dbReference type="EnsemblMetazoa" id="XM_026440239">
    <property type="protein sequence ID" value="XP_026296024"/>
    <property type="gene ID" value="LOC100578330"/>
</dbReference>
<reference evidence="4" key="2">
    <citation type="submission" date="2025-04" db="UniProtKB">
        <authorList>
            <consortium name="RefSeq"/>
        </authorList>
    </citation>
    <scope>IDENTIFICATION</scope>
    <source>
        <strain evidence="4">DH4</strain>
        <tissue evidence="4">Whole body</tissue>
    </source>
</reference>
<accession>A0A7M7L2D5</accession>
<reference evidence="2" key="1">
    <citation type="submission" date="2021-01" db="UniProtKB">
        <authorList>
            <consortium name="EnsemblMetazoa"/>
        </authorList>
    </citation>
    <scope>IDENTIFICATION</scope>
    <source>
        <strain evidence="2">DH4</strain>
    </source>
</reference>
<dbReference type="OrthoDB" id="7698633at2759"/>
<dbReference type="RefSeq" id="XP_026296024.1">
    <property type="nucleotide sequence ID" value="XM_026440239.1"/>
</dbReference>
<keyword evidence="1" id="KW-0175">Coiled coil</keyword>
<evidence type="ECO:0000313" key="2">
    <source>
        <dbReference type="EnsemblMetazoa" id="XP_026296024"/>
    </source>
</evidence>
<dbReference type="GeneID" id="100578330"/>
<gene>
    <name evidence="4" type="primary">LOC100578330</name>
</gene>
<protein>
    <submittedName>
        <fullName evidence="4">Uncharacterized protein LOC100578330</fullName>
    </submittedName>
</protein>
<keyword evidence="3" id="KW-1185">Reference proteome</keyword>
<sequence>MEVCDVLHNVINNEKDLEENQVSVNEVKNKLKKQIEQLKSLILQIECSLDILKFKNTKCVFHSNLVNNLSTDEVPNINLQLKSELYRYSGFYCVKFSEEEYIFNFSPLSKYDRKNIFAVQILNNQKKGTLGKWVMPMGIDLNDLTFDFPITELRKIPHFLKICKQHIDSYFIRQTQYTALMDIISHTKNSTLQSNLGYTQISLELMGLYYKNTDSYISIIIYLLYNISEARPHKIEVNSTTEDELDQNVKKHLQKSLVCFKQFDLHKAFENMLNLEAFKWTKENAEDSPLEINNLSNSDEEGFLNTYSITQKKSLTHHKKRRKKRKIKEENFNNILNEYKENPIQNKEQILQNIKQNTNVIKLTPKLTHFKEKRLKQTKLKFHLNNSENESSDTIPLKDIQINKKLIKPLTSTPIHQNKHSSDSITSTSISDITITKNNSDIDRK</sequence>
<dbReference type="Proteomes" id="UP000005203">
    <property type="component" value="Linkage group LG4"/>
</dbReference>
<evidence type="ECO:0000256" key="1">
    <source>
        <dbReference type="SAM" id="Coils"/>
    </source>
</evidence>
<evidence type="ECO:0000313" key="4">
    <source>
        <dbReference type="RefSeq" id="XP_026296024.1"/>
    </source>
</evidence>
<accession>A0A8B8GYS1</accession>
<dbReference type="AlphaFoldDB" id="A0A7M7L2D5"/>
<feature type="coiled-coil region" evidence="1">
    <location>
        <begin position="14"/>
        <end position="48"/>
    </location>
</feature>